<feature type="domain" description="RmlD-like substrate binding" evidence="1">
    <location>
        <begin position="9"/>
        <end position="319"/>
    </location>
</feature>
<dbReference type="InterPro" id="IPR036291">
    <property type="entry name" value="NAD(P)-bd_dom_sf"/>
</dbReference>
<dbReference type="EMBL" id="OZ023708">
    <property type="protein sequence ID" value="CAK9879821.1"/>
    <property type="molecule type" value="Genomic_DNA"/>
</dbReference>
<dbReference type="CDD" id="cd05254">
    <property type="entry name" value="dTDP_HR_like_SDR_e"/>
    <property type="match status" value="1"/>
</dbReference>
<evidence type="ECO:0000313" key="2">
    <source>
        <dbReference type="EMBL" id="CAK9879821.1"/>
    </source>
</evidence>
<organism evidence="2 3">
    <name type="scientific">Sphagnum jensenii</name>
    <dbReference type="NCBI Taxonomy" id="128206"/>
    <lineage>
        <taxon>Eukaryota</taxon>
        <taxon>Viridiplantae</taxon>
        <taxon>Streptophyta</taxon>
        <taxon>Embryophyta</taxon>
        <taxon>Bryophyta</taxon>
        <taxon>Sphagnophytina</taxon>
        <taxon>Sphagnopsida</taxon>
        <taxon>Sphagnales</taxon>
        <taxon>Sphagnaceae</taxon>
        <taxon>Sphagnum</taxon>
    </lineage>
</organism>
<dbReference type="PANTHER" id="PTHR43242">
    <property type="entry name" value="NAD(P)-BINDING ROSSMANN-FOLD SUPERFAMILY PROTEIN"/>
    <property type="match status" value="1"/>
</dbReference>
<dbReference type="Pfam" id="PF04321">
    <property type="entry name" value="RmlD_sub_bind"/>
    <property type="match status" value="1"/>
</dbReference>
<gene>
    <name evidence="2" type="ORF">CSSPJE1EN2_LOCUS21310</name>
</gene>
<dbReference type="SUPFAM" id="SSF51735">
    <property type="entry name" value="NAD(P)-binding Rossmann-fold domains"/>
    <property type="match status" value="1"/>
</dbReference>
<evidence type="ECO:0000259" key="1">
    <source>
        <dbReference type="Pfam" id="PF04321"/>
    </source>
</evidence>
<evidence type="ECO:0000313" key="3">
    <source>
        <dbReference type="Proteomes" id="UP001497522"/>
    </source>
</evidence>
<dbReference type="PANTHER" id="PTHR43242:SF1">
    <property type="entry name" value="NAD(P)-BINDING ROSSMANN-FOLD SUPERFAMILY PROTEIN"/>
    <property type="match status" value="1"/>
</dbReference>
<keyword evidence="3" id="KW-1185">Reference proteome</keyword>
<proteinExistence type="predicted"/>
<dbReference type="InterPro" id="IPR029903">
    <property type="entry name" value="RmlD-like-bd"/>
</dbReference>
<dbReference type="Gene3D" id="3.40.50.720">
    <property type="entry name" value="NAD(P)-binding Rossmann-like Domain"/>
    <property type="match status" value="1"/>
</dbReference>
<sequence>MEDEKTDLVVVVGGSGYLGLHLLAELAKCQAHKYRVAYTYHSQPPSPQLQQHLPNVKSFQVDLVSGHGLDSISSALGFPRVVVNCAALSNPRACEQNPNVAMAVNVPRTVVEWLTSMNAPTLPLLIHLSTDQVYEGIKSFYTEDDETKPVNVYGRSKVVAEIYVNSNYANYAILRSSIIYGPQPFIPLPKTLPLQWIDGVLSGGGEGEFFCDEFRCPIYVKDVVNVIELLIAKSIATEGSHMHLVLNLGGPDKVSRADMADVVAEVQGYNKEFVKRVSALSVNRGVASPSDISMDVRNLVAEVGINLTSFVTGVALTLHSTPSSLE</sequence>
<protein>
    <recommendedName>
        <fullName evidence="1">RmlD-like substrate binding domain-containing protein</fullName>
    </recommendedName>
</protein>
<accession>A0ABP1BTZ5</accession>
<reference evidence="2" key="1">
    <citation type="submission" date="2024-03" db="EMBL/GenBank/DDBJ databases">
        <authorList>
            <consortium name="ELIXIR-Norway"/>
            <consortium name="Elixir Norway"/>
        </authorList>
    </citation>
    <scope>NUCLEOTIDE SEQUENCE</scope>
</reference>
<name>A0ABP1BTZ5_9BRYO</name>
<dbReference type="Proteomes" id="UP001497522">
    <property type="component" value="Chromosome 7"/>
</dbReference>